<dbReference type="GeneID" id="36844630"/>
<protein>
    <submittedName>
        <fullName evidence="1">Uncharacterized protein</fullName>
    </submittedName>
</protein>
<dbReference type="EMBL" id="MG011689">
    <property type="protein sequence ID" value="AVK75489.1"/>
    <property type="molecule type" value="Genomic_DNA"/>
</dbReference>
<evidence type="ECO:0000313" key="1">
    <source>
        <dbReference type="EMBL" id="AVK75489.1"/>
    </source>
</evidence>
<organism evidence="1">
    <name type="scientific">Pandoravirus quercus</name>
    <dbReference type="NCBI Taxonomy" id="2107709"/>
    <lineage>
        <taxon>Viruses</taxon>
        <taxon>Pandoravirus</taxon>
    </lineage>
</organism>
<gene>
    <name evidence="1" type="ORF">pqer_cds_1067</name>
</gene>
<dbReference type="RefSeq" id="YP_009483758.1">
    <property type="nucleotide sequence ID" value="NC_037667.1"/>
</dbReference>
<reference evidence="1" key="1">
    <citation type="journal article" date="2018" name="Nat. Commun.">
        <title>Diversity and evolution of the emerging Pandoraviridae family.</title>
        <authorList>
            <person name="Legendre M."/>
            <person name="Fabre E."/>
            <person name="Poirot O."/>
            <person name="Jeudy S."/>
            <person name="Lartigue A."/>
            <person name="Alempic J.M."/>
            <person name="Beucher L."/>
            <person name="Philippe N."/>
            <person name="Bertaux L."/>
            <person name="Christo-Foroux E."/>
            <person name="Labadie K."/>
            <person name="Coute Y."/>
            <person name="Abergel C."/>
            <person name="Claverie J.M."/>
        </authorList>
    </citation>
    <scope>NUCLEOTIDE SEQUENCE [LARGE SCALE GENOMIC DNA]</scope>
    <source>
        <strain evidence="1">Quercus</strain>
    </source>
</reference>
<dbReference type="Proteomes" id="UP000248852">
    <property type="component" value="Segment"/>
</dbReference>
<dbReference type="KEGG" id="vg:36844630"/>
<accession>A0A2U7UAN1</accession>
<sequence length="104" mass="10751">MRSLDAVRSRPWSAGWMWMGALATVTGVLGAGTWLALVMAGTTVAARARPVECRPCTEIASTPAGLVLSGAVIGFVTCALVMPLRSARHDVQTEGIVRVATAAA</sequence>
<name>A0A2U7UAN1_9VIRU</name>
<proteinExistence type="predicted"/>